<accession>A0A8J4CB77</accession>
<dbReference type="EMBL" id="BNCP01000014">
    <property type="protein sequence ID" value="GIL79091.1"/>
    <property type="molecule type" value="Genomic_DNA"/>
</dbReference>
<dbReference type="Pfam" id="PF04720">
    <property type="entry name" value="PDDEXK_6"/>
    <property type="match status" value="1"/>
</dbReference>
<feature type="region of interest" description="Disordered" evidence="1">
    <location>
        <begin position="235"/>
        <end position="278"/>
    </location>
</feature>
<sequence length="671" mass="72069">MDMIFDIELDEGFHAGGSEGMQEGSGLLGCQQDTRTADGSQLGTGAVFGVWMDPRINPKVCAQPPASARRSHGSATPLLAARVPSATSGSLHQQVMVALRDIVGHSAAHQMAAALRTSGFNVRMVAPAGGRCCYSHRGCGGGGAPSVSHPGRRVARPAPRRNPAAAATGPKARRRPTEHCWTIRDPYLLVLPSTGAPCFLGDGVLGRSVDTMSAAALATTARMAGPFRRRGTFGGTASPLCGDGDGAAKGQEDDDGGSDIWTTWRQPPAFGSPRHRRHRSDLTADAELSSSAVLATSAAAAAAPLEPFVVEPGLRDLFRLGMSTPQYDKVVARLPEVWVGPRAALMELADLMCLVMEVHFRSQGLIVPPWRTRDAVMSRWDPKNQREVEHQHQAQQRRWKHQCHYDHDHDCDHHDHDHDYHDHQDNGITEQRQEEEQQEIPEKEEQEEEEHEEEGQEEEEQKLCAGICKGLCSVRAPWFRRSQTADFQQSPKQLPPRPSQSSTGSADATCAYASNPRRSSIGSGVSRGTLSSAGTEEVEEMMLGREGASPHCVLLLPGDRSNSRTASLLTSRIAAAVAAAARPAAASDDICQVVMASQPSGDEAAPRRPDPAQKLGGLCGLAELQRTTGQEQGKPGFRAAQEKGLVERRQVASGGTTMAAPVTVYGFHIAN</sequence>
<feature type="region of interest" description="Disordered" evidence="1">
    <location>
        <begin position="429"/>
        <end position="460"/>
    </location>
</feature>
<organism evidence="2 4">
    <name type="scientific">Volvox reticuliferus</name>
    <dbReference type="NCBI Taxonomy" id="1737510"/>
    <lineage>
        <taxon>Eukaryota</taxon>
        <taxon>Viridiplantae</taxon>
        <taxon>Chlorophyta</taxon>
        <taxon>core chlorophytes</taxon>
        <taxon>Chlorophyceae</taxon>
        <taxon>CS clade</taxon>
        <taxon>Chlamydomonadales</taxon>
        <taxon>Volvocaceae</taxon>
        <taxon>Volvox</taxon>
    </lineage>
</organism>
<dbReference type="PANTHER" id="PTHR31579">
    <property type="entry name" value="OS03G0796600 PROTEIN"/>
    <property type="match status" value="1"/>
</dbReference>
<dbReference type="EMBL" id="BNCQ01000001">
    <property type="protein sequence ID" value="GIL93697.1"/>
    <property type="molecule type" value="Genomic_DNA"/>
</dbReference>
<reference evidence="2" key="1">
    <citation type="journal article" date="2021" name="Proc. Natl. Acad. Sci. U.S.A.">
        <title>Three genomes in the algal genus Volvox reveal the fate of a haploid sex-determining region after a transition to homothallism.</title>
        <authorList>
            <person name="Yamamoto K."/>
            <person name="Hamaji T."/>
            <person name="Kawai-Toyooka H."/>
            <person name="Matsuzaki R."/>
            <person name="Takahashi F."/>
            <person name="Nishimura Y."/>
            <person name="Kawachi M."/>
            <person name="Noguchi H."/>
            <person name="Minakuchi Y."/>
            <person name="Umen J.G."/>
            <person name="Toyoda A."/>
            <person name="Nozaki H."/>
        </authorList>
    </citation>
    <scope>NUCLEOTIDE SEQUENCE</scope>
    <source>
        <strain evidence="3">NIES-3785</strain>
        <strain evidence="2">NIES-3786</strain>
    </source>
</reference>
<evidence type="ECO:0000256" key="1">
    <source>
        <dbReference type="SAM" id="MobiDB-lite"/>
    </source>
</evidence>
<feature type="region of interest" description="Disordered" evidence="1">
    <location>
        <begin position="382"/>
        <end position="401"/>
    </location>
</feature>
<feature type="compositionally biased region" description="Basic and acidic residues" evidence="1">
    <location>
        <begin position="382"/>
        <end position="392"/>
    </location>
</feature>
<dbReference type="PANTHER" id="PTHR31579:SF1">
    <property type="entry name" value="OS03G0796600 PROTEIN"/>
    <property type="match status" value="1"/>
</dbReference>
<protein>
    <submittedName>
        <fullName evidence="2">Uncharacterized protein</fullName>
    </submittedName>
</protein>
<comment type="caution">
    <text evidence="2">The sequence shown here is derived from an EMBL/GenBank/DDBJ whole genome shotgun (WGS) entry which is preliminary data.</text>
</comment>
<dbReference type="OrthoDB" id="691424at2759"/>
<evidence type="ECO:0000313" key="2">
    <source>
        <dbReference type="EMBL" id="GIL79091.1"/>
    </source>
</evidence>
<keyword evidence="4" id="KW-1185">Reference proteome</keyword>
<dbReference type="Proteomes" id="UP000722791">
    <property type="component" value="Unassembled WGS sequence"/>
</dbReference>
<dbReference type="Proteomes" id="UP000747110">
    <property type="component" value="Unassembled WGS sequence"/>
</dbReference>
<dbReference type="AlphaFoldDB" id="A0A8J4CB77"/>
<feature type="region of interest" description="Disordered" evidence="1">
    <location>
        <begin position="142"/>
        <end position="176"/>
    </location>
</feature>
<proteinExistence type="predicted"/>
<name>A0A8J4CB77_9CHLO</name>
<evidence type="ECO:0000313" key="4">
    <source>
        <dbReference type="Proteomes" id="UP000747110"/>
    </source>
</evidence>
<feature type="compositionally biased region" description="Low complexity" evidence="1">
    <location>
        <begin position="517"/>
        <end position="528"/>
    </location>
</feature>
<dbReference type="InterPro" id="IPR006502">
    <property type="entry name" value="PDDEXK-like"/>
</dbReference>
<evidence type="ECO:0000313" key="3">
    <source>
        <dbReference type="EMBL" id="GIL93697.1"/>
    </source>
</evidence>
<feature type="compositionally biased region" description="Basic residues" evidence="1">
    <location>
        <begin position="150"/>
        <end position="159"/>
    </location>
</feature>
<feature type="compositionally biased region" description="Basic and acidic residues" evidence="1">
    <location>
        <begin position="429"/>
        <end position="443"/>
    </location>
</feature>
<feature type="region of interest" description="Disordered" evidence="1">
    <location>
        <begin position="484"/>
        <end position="537"/>
    </location>
</feature>
<feature type="compositionally biased region" description="Low complexity" evidence="1">
    <location>
        <begin position="161"/>
        <end position="170"/>
    </location>
</feature>
<feature type="compositionally biased region" description="Acidic residues" evidence="1">
    <location>
        <begin position="444"/>
        <end position="460"/>
    </location>
</feature>
<gene>
    <name evidence="2" type="ORF">Vretifemale_8381</name>
    <name evidence="3" type="ORF">Vretimale_13</name>
</gene>